<dbReference type="Pfam" id="PF12937">
    <property type="entry name" value="F-box-like"/>
    <property type="match status" value="1"/>
</dbReference>
<reference evidence="3" key="1">
    <citation type="submission" date="2024-06" db="EMBL/GenBank/DDBJ databases">
        <title>Multi-omics analyses provide insights into the biosynthesis of the anticancer antibiotic pleurotin in Hohenbuehelia grisea.</title>
        <authorList>
            <person name="Weaver J.A."/>
            <person name="Alberti F."/>
        </authorList>
    </citation>
    <scope>NUCLEOTIDE SEQUENCE [LARGE SCALE GENOMIC DNA]</scope>
    <source>
        <strain evidence="3">T-177</strain>
    </source>
</reference>
<dbReference type="InterPro" id="IPR001810">
    <property type="entry name" value="F-box_dom"/>
</dbReference>
<dbReference type="InterPro" id="IPR036047">
    <property type="entry name" value="F-box-like_dom_sf"/>
</dbReference>
<accession>A0ABR3JSW8</accession>
<proteinExistence type="predicted"/>
<name>A0ABR3JSW8_9AGAR</name>
<dbReference type="InterPro" id="IPR032675">
    <property type="entry name" value="LRR_dom_sf"/>
</dbReference>
<evidence type="ECO:0000313" key="3">
    <source>
        <dbReference type="Proteomes" id="UP001556367"/>
    </source>
</evidence>
<keyword evidence="3" id="KW-1185">Reference proteome</keyword>
<sequence length="569" mass="65399">MADVDHDQLPNELWAHIFEYVDSPADMLHAICTCKRFQAIGMRLFFRTLRWSKTQHIIQNIRYWDRERRQFMFDIPRSLTLAHYDGLPDIDNVHSPVLPHHYGGMNEFHLANTGMLWSSSLSIPEQFYAIENGDIVDHEETLSARNNLMGVRISSFQQLNELVFFDTTVPVAVYEAIFNLPQLNRLSIEYCTVPPIPGDTPLDKFTALPITDLTLRCFSIQRNKIQIVHMLSPFFFATAPNITTLRIGWTRKSAQFFAHIEPQNNNLNAMPGHLWGGTPSPVAVEHHVAYQLPAGITDLEIRMPHDYLWSKQDSVSRTVYTDPLAAFLRQCPNVRRLAIVNRVPTFHLPPDALPNLHTFSGPLAAVCVVLDRPLVHIDVTDPIRYHQPFTSAMEQISRARPELRSLRVLLPQWEDEVMLVISQLFASLDELTLSYVVNNPTEYALLSMGHHFLKRLPRLRVMRIFKPVLLREINQNIGERRNLERDIYTVHDTDLGPGAGDDVDVKEYIMTWKKPCPNLKEVQFDWRYKWVKTWDGAGAGAGQGWVKVPCEAPQQKVTEAMELRWGLSS</sequence>
<organism evidence="2 3">
    <name type="scientific">Hohenbuehelia grisea</name>
    <dbReference type="NCBI Taxonomy" id="104357"/>
    <lineage>
        <taxon>Eukaryota</taxon>
        <taxon>Fungi</taxon>
        <taxon>Dikarya</taxon>
        <taxon>Basidiomycota</taxon>
        <taxon>Agaricomycotina</taxon>
        <taxon>Agaricomycetes</taxon>
        <taxon>Agaricomycetidae</taxon>
        <taxon>Agaricales</taxon>
        <taxon>Pleurotineae</taxon>
        <taxon>Pleurotaceae</taxon>
        <taxon>Hohenbuehelia</taxon>
    </lineage>
</organism>
<evidence type="ECO:0000259" key="1">
    <source>
        <dbReference type="Pfam" id="PF12937"/>
    </source>
</evidence>
<feature type="domain" description="F-box" evidence="1">
    <location>
        <begin position="7"/>
        <end position="41"/>
    </location>
</feature>
<protein>
    <recommendedName>
        <fullName evidence="1">F-box domain-containing protein</fullName>
    </recommendedName>
</protein>
<dbReference type="SUPFAM" id="SSF81383">
    <property type="entry name" value="F-box domain"/>
    <property type="match status" value="1"/>
</dbReference>
<gene>
    <name evidence="2" type="ORF">HGRIS_000609</name>
</gene>
<dbReference type="CDD" id="cd09917">
    <property type="entry name" value="F-box_SF"/>
    <property type="match status" value="1"/>
</dbReference>
<dbReference type="Gene3D" id="3.80.10.10">
    <property type="entry name" value="Ribonuclease Inhibitor"/>
    <property type="match status" value="1"/>
</dbReference>
<dbReference type="EMBL" id="JASNQZ010000004">
    <property type="protein sequence ID" value="KAL0958470.1"/>
    <property type="molecule type" value="Genomic_DNA"/>
</dbReference>
<comment type="caution">
    <text evidence="2">The sequence shown here is derived from an EMBL/GenBank/DDBJ whole genome shotgun (WGS) entry which is preliminary data.</text>
</comment>
<dbReference type="Gene3D" id="1.20.1280.50">
    <property type="match status" value="1"/>
</dbReference>
<evidence type="ECO:0000313" key="2">
    <source>
        <dbReference type="EMBL" id="KAL0958470.1"/>
    </source>
</evidence>
<dbReference type="SUPFAM" id="SSF52047">
    <property type="entry name" value="RNI-like"/>
    <property type="match status" value="1"/>
</dbReference>
<dbReference type="Proteomes" id="UP001556367">
    <property type="component" value="Unassembled WGS sequence"/>
</dbReference>